<dbReference type="EMBL" id="JASDAP010000017">
    <property type="protein sequence ID" value="KAK1889352.1"/>
    <property type="molecule type" value="Genomic_DNA"/>
</dbReference>
<feature type="compositionally biased region" description="Basic and acidic residues" evidence="1">
    <location>
        <begin position="1"/>
        <end position="18"/>
    </location>
</feature>
<sequence length="132" mass="14154">MKEKERAGLERQRVRGGDREEESEGDKGRREGGGAIARFQLPFVGLSADVTSCSPARRVPERGTSPPAPSSATFQVSIRQEGLGWGGAVTEGWRTGLREAGEMGEFSGRGCKRGPTDWAAVTVLRTVPAICH</sequence>
<gene>
    <name evidence="2" type="ORF">KUDE01_014029</name>
</gene>
<accession>A0AAD9BUN8</accession>
<evidence type="ECO:0000313" key="3">
    <source>
        <dbReference type="Proteomes" id="UP001228049"/>
    </source>
</evidence>
<proteinExistence type="predicted"/>
<evidence type="ECO:0000256" key="1">
    <source>
        <dbReference type="SAM" id="MobiDB-lite"/>
    </source>
</evidence>
<dbReference type="Proteomes" id="UP001228049">
    <property type="component" value="Unassembled WGS sequence"/>
</dbReference>
<keyword evidence="3" id="KW-1185">Reference proteome</keyword>
<reference evidence="2" key="1">
    <citation type="submission" date="2023-04" db="EMBL/GenBank/DDBJ databases">
        <title>Chromosome-level genome of Chaenocephalus aceratus.</title>
        <authorList>
            <person name="Park H."/>
        </authorList>
    </citation>
    <scope>NUCLEOTIDE SEQUENCE</scope>
    <source>
        <strain evidence="2">DE</strain>
        <tissue evidence="2">Muscle</tissue>
    </source>
</reference>
<dbReference type="AlphaFoldDB" id="A0AAD9BUN8"/>
<evidence type="ECO:0000313" key="2">
    <source>
        <dbReference type="EMBL" id="KAK1889352.1"/>
    </source>
</evidence>
<protein>
    <submittedName>
        <fullName evidence="2">Cullin-9</fullName>
    </submittedName>
</protein>
<organism evidence="2 3">
    <name type="scientific">Dissostichus eleginoides</name>
    <name type="common">Patagonian toothfish</name>
    <name type="synonym">Dissostichus amissus</name>
    <dbReference type="NCBI Taxonomy" id="100907"/>
    <lineage>
        <taxon>Eukaryota</taxon>
        <taxon>Metazoa</taxon>
        <taxon>Chordata</taxon>
        <taxon>Craniata</taxon>
        <taxon>Vertebrata</taxon>
        <taxon>Euteleostomi</taxon>
        <taxon>Actinopterygii</taxon>
        <taxon>Neopterygii</taxon>
        <taxon>Teleostei</taxon>
        <taxon>Neoteleostei</taxon>
        <taxon>Acanthomorphata</taxon>
        <taxon>Eupercaria</taxon>
        <taxon>Perciformes</taxon>
        <taxon>Notothenioidei</taxon>
        <taxon>Nototheniidae</taxon>
        <taxon>Dissostichus</taxon>
    </lineage>
</organism>
<feature type="region of interest" description="Disordered" evidence="1">
    <location>
        <begin position="54"/>
        <end position="73"/>
    </location>
</feature>
<name>A0AAD9BUN8_DISEL</name>
<feature type="region of interest" description="Disordered" evidence="1">
    <location>
        <begin position="1"/>
        <end position="36"/>
    </location>
</feature>
<comment type="caution">
    <text evidence="2">The sequence shown here is derived from an EMBL/GenBank/DDBJ whole genome shotgun (WGS) entry which is preliminary data.</text>
</comment>